<comment type="function">
    <text evidence="6">Required for the export of mRNAs containing poly(A) tails from the nucleus into the cytoplasm.</text>
</comment>
<feature type="domain" description="C3H1-type" evidence="10">
    <location>
        <begin position="1"/>
        <end position="25"/>
    </location>
</feature>
<accession>A0A6P7F3B0</accession>
<keyword evidence="5" id="KW-0539">Nucleus</keyword>
<protein>
    <recommendedName>
        <fullName evidence="7">Nucleoporin NUP42</fullName>
    </recommendedName>
    <alternativeName>
        <fullName evidence="8">Nucleoporin-like protein 2</fullName>
    </alternativeName>
</protein>
<dbReference type="InterPro" id="IPR000571">
    <property type="entry name" value="Znf_CCCH"/>
</dbReference>
<sequence length="454" mass="49679">MVVCRYFLQGSCKFGTMCRFDHELNGTSNSYQNTGGSSILRSSNFNTPQIAQPKLNPVFPQEKSNVDNATIVKTASTDMTQAEKGGQWLFSSYAPFKEKPAFPGFEDQSFEEIRLGFYEAQKSGTLEQYKQQIQGMVQEVLVKVRALQAPTPDIVNMLVAIYNTPASQQAGVFSGNSLTNSNTSTFSFKSGSISQQPLFAQANQTSFANNQQQNMFGSSAGNSIFGSGNQNVQNPASNVFPLNNQNNTNSIFGGQTNNTFQSPTSPIQAPSSNIFAQANNNLMPNSNSIFGGQQPTASASIFSNKPEPINTNVFTQQNQPNNLFQSVPQSSNMFGQQPQPSVNNVFNPNPQMNQPQAPSIFNQAQPQFSNPVMSAPKPDMSQPQAYSNSIFGNAQSGGNLTPFATQPPPSQMDTTIYSKLEDLTEEEIKWFQSNDLDISNMPVKPPTYQMCFDN</sequence>
<dbReference type="InterPro" id="IPR036855">
    <property type="entry name" value="Znf_CCCH_sf"/>
</dbReference>
<name>A0A6P7F3B0_DIAVI</name>
<keyword evidence="2 9" id="KW-0479">Metal-binding</keyword>
<organism evidence="11">
    <name type="scientific">Diabrotica virgifera virgifera</name>
    <name type="common">western corn rootworm</name>
    <dbReference type="NCBI Taxonomy" id="50390"/>
    <lineage>
        <taxon>Eukaryota</taxon>
        <taxon>Metazoa</taxon>
        <taxon>Ecdysozoa</taxon>
        <taxon>Arthropoda</taxon>
        <taxon>Hexapoda</taxon>
        <taxon>Insecta</taxon>
        <taxon>Pterygota</taxon>
        <taxon>Neoptera</taxon>
        <taxon>Endopterygota</taxon>
        <taxon>Coleoptera</taxon>
        <taxon>Polyphaga</taxon>
        <taxon>Cucujiformia</taxon>
        <taxon>Chrysomeloidea</taxon>
        <taxon>Chrysomelidae</taxon>
        <taxon>Galerucinae</taxon>
        <taxon>Diabroticina</taxon>
        <taxon>Diabroticites</taxon>
        <taxon>Diabrotica</taxon>
    </lineage>
</organism>
<evidence type="ECO:0000256" key="4">
    <source>
        <dbReference type="ARBA" id="ARBA00022833"/>
    </source>
</evidence>
<evidence type="ECO:0000313" key="11">
    <source>
        <dbReference type="RefSeq" id="XP_028129856.1"/>
    </source>
</evidence>
<dbReference type="SMART" id="SM00356">
    <property type="entry name" value="ZnF_C3H1"/>
    <property type="match status" value="1"/>
</dbReference>
<reference evidence="11" key="1">
    <citation type="submission" date="2025-08" db="UniProtKB">
        <authorList>
            <consortium name="RefSeq"/>
        </authorList>
    </citation>
    <scope>IDENTIFICATION</scope>
    <source>
        <tissue evidence="11">Whole insect</tissue>
    </source>
</reference>
<dbReference type="PANTHER" id="PTHR46527:SF1">
    <property type="entry name" value="NUCLEOPORIN NUP42"/>
    <property type="match status" value="1"/>
</dbReference>
<dbReference type="KEGG" id="dvv:114325908"/>
<dbReference type="InParanoid" id="A0A6P7F3B0"/>
<dbReference type="AlphaFoldDB" id="A0A6P7F3B0"/>
<dbReference type="GO" id="GO:0008270">
    <property type="term" value="F:zinc ion binding"/>
    <property type="evidence" value="ECO:0007669"/>
    <property type="project" value="UniProtKB-KW"/>
</dbReference>
<gene>
    <name evidence="11" type="primary">LOC114325908</name>
</gene>
<dbReference type="OrthoDB" id="20729at2759"/>
<evidence type="ECO:0000256" key="1">
    <source>
        <dbReference type="ARBA" id="ARBA00004335"/>
    </source>
</evidence>
<evidence type="ECO:0000259" key="10">
    <source>
        <dbReference type="PROSITE" id="PS50103"/>
    </source>
</evidence>
<dbReference type="InterPro" id="IPR051767">
    <property type="entry name" value="Nucleoporin_NUP42"/>
</dbReference>
<evidence type="ECO:0000256" key="9">
    <source>
        <dbReference type="PROSITE-ProRule" id="PRU00723"/>
    </source>
</evidence>
<evidence type="ECO:0000256" key="2">
    <source>
        <dbReference type="ARBA" id="ARBA00022723"/>
    </source>
</evidence>
<comment type="subcellular location">
    <subcellularLocation>
        <location evidence="1">Nucleus membrane</location>
        <topology evidence="1">Peripheral membrane protein</topology>
        <orientation evidence="1">Cytoplasmic side</orientation>
    </subcellularLocation>
</comment>
<dbReference type="FunCoup" id="A0A6P7F3B0">
    <property type="interactions" value="71"/>
</dbReference>
<evidence type="ECO:0000256" key="8">
    <source>
        <dbReference type="ARBA" id="ARBA00042384"/>
    </source>
</evidence>
<evidence type="ECO:0000256" key="3">
    <source>
        <dbReference type="ARBA" id="ARBA00022771"/>
    </source>
</evidence>
<dbReference type="InterPro" id="IPR041367">
    <property type="entry name" value="Znf-CCCH_4"/>
</dbReference>
<proteinExistence type="predicted"/>
<keyword evidence="3 9" id="KW-0863">Zinc-finger</keyword>
<dbReference type="GO" id="GO:0031965">
    <property type="term" value="C:nuclear membrane"/>
    <property type="evidence" value="ECO:0007669"/>
    <property type="project" value="UniProtKB-SubCell"/>
</dbReference>
<dbReference type="RefSeq" id="XP_028129856.1">
    <property type="nucleotide sequence ID" value="XM_028274055.1"/>
</dbReference>
<dbReference type="SUPFAM" id="SSF90229">
    <property type="entry name" value="CCCH zinc finger"/>
    <property type="match status" value="1"/>
</dbReference>
<dbReference type="PANTHER" id="PTHR46527">
    <property type="entry name" value="NUCLEOPORIN-LIKE PROTEIN 2"/>
    <property type="match status" value="1"/>
</dbReference>
<dbReference type="PROSITE" id="PS50103">
    <property type="entry name" value="ZF_C3H1"/>
    <property type="match status" value="1"/>
</dbReference>
<dbReference type="Pfam" id="PF18044">
    <property type="entry name" value="zf-CCCH_4"/>
    <property type="match status" value="1"/>
</dbReference>
<evidence type="ECO:0000256" key="7">
    <source>
        <dbReference type="ARBA" id="ARBA00039886"/>
    </source>
</evidence>
<evidence type="ECO:0000256" key="5">
    <source>
        <dbReference type="ARBA" id="ARBA00023242"/>
    </source>
</evidence>
<dbReference type="Gene3D" id="4.10.1000.10">
    <property type="entry name" value="Zinc finger, CCCH-type"/>
    <property type="match status" value="1"/>
</dbReference>
<feature type="zinc finger region" description="C3H1-type" evidence="9">
    <location>
        <begin position="1"/>
        <end position="25"/>
    </location>
</feature>
<evidence type="ECO:0000256" key="6">
    <source>
        <dbReference type="ARBA" id="ARBA00037262"/>
    </source>
</evidence>
<keyword evidence="4 9" id="KW-0862">Zinc</keyword>